<dbReference type="RefSeq" id="WP_422920337.1">
    <property type="nucleotide sequence ID" value="NZ_JAMZEJ010000007.1"/>
</dbReference>
<name>A0ABT1W0T6_9PROT</name>
<evidence type="ECO:0000313" key="2">
    <source>
        <dbReference type="Proteomes" id="UP001524547"/>
    </source>
</evidence>
<dbReference type="EMBL" id="JAMZEJ010000007">
    <property type="protein sequence ID" value="MCQ8241589.1"/>
    <property type="molecule type" value="Genomic_DNA"/>
</dbReference>
<dbReference type="Proteomes" id="UP001524547">
    <property type="component" value="Unassembled WGS sequence"/>
</dbReference>
<proteinExistence type="predicted"/>
<sequence>MPPIPASRPGVQAARPSGRRVAAWRGRPLALRLLPLGLLAALPAGCGPSDENAFAPTCAPVGILADAADYSDYGGHDADLTTLVSQGSITGVAGKCANNNPGTQLHTVVHVDMAVTRGPAAPGRDITIPYFIAVTRDGRILNKQSLTAVAHFPPNGTRVALSTEPTVLDLPVSRTRDGTSYRLEVGFQLTPAQLSYNQSHLRQ</sequence>
<keyword evidence="2" id="KW-1185">Reference proteome</keyword>
<accession>A0ABT1W0T6</accession>
<reference evidence="1 2" key="1">
    <citation type="submission" date="2022-06" db="EMBL/GenBank/DDBJ databases">
        <title>Rhizosaccharibacter gen. nov. sp. nov. KSS12, endophytic bacteria isolated from sugarcane.</title>
        <authorList>
            <person name="Pitiwittayakul N."/>
        </authorList>
    </citation>
    <scope>NUCLEOTIDE SEQUENCE [LARGE SCALE GENOMIC DNA]</scope>
    <source>
        <strain evidence="1 2">KSS12</strain>
    </source>
</reference>
<comment type="caution">
    <text evidence="1">The sequence shown here is derived from an EMBL/GenBank/DDBJ whole genome shotgun (WGS) entry which is preliminary data.</text>
</comment>
<organism evidence="1 2">
    <name type="scientific">Rhizosaccharibacter radicis</name>
    <dbReference type="NCBI Taxonomy" id="2782605"/>
    <lineage>
        <taxon>Bacteria</taxon>
        <taxon>Pseudomonadati</taxon>
        <taxon>Pseudomonadota</taxon>
        <taxon>Alphaproteobacteria</taxon>
        <taxon>Acetobacterales</taxon>
        <taxon>Acetobacteraceae</taxon>
        <taxon>Rhizosaccharibacter</taxon>
    </lineage>
</organism>
<evidence type="ECO:0008006" key="3">
    <source>
        <dbReference type="Google" id="ProtNLM"/>
    </source>
</evidence>
<gene>
    <name evidence="1" type="ORF">NFI88_12150</name>
</gene>
<protein>
    <recommendedName>
        <fullName evidence="3">Lipoprotein</fullName>
    </recommendedName>
</protein>
<evidence type="ECO:0000313" key="1">
    <source>
        <dbReference type="EMBL" id="MCQ8241589.1"/>
    </source>
</evidence>